<gene>
    <name evidence="4" type="ORF">BVC80_9081g11</name>
</gene>
<dbReference type="OrthoDB" id="271862at2759"/>
<accession>A0A200PRN9</accession>
<dbReference type="SMART" id="SM00454">
    <property type="entry name" value="SAM"/>
    <property type="match status" value="1"/>
</dbReference>
<reference evidence="4 5" key="1">
    <citation type="journal article" date="2017" name="Mol. Plant">
        <title>The Genome of Medicinal Plant Macleaya cordata Provides New Insights into Benzylisoquinoline Alkaloids Metabolism.</title>
        <authorList>
            <person name="Liu X."/>
            <person name="Liu Y."/>
            <person name="Huang P."/>
            <person name="Ma Y."/>
            <person name="Qing Z."/>
            <person name="Tang Q."/>
            <person name="Cao H."/>
            <person name="Cheng P."/>
            <person name="Zheng Y."/>
            <person name="Yuan Z."/>
            <person name="Zhou Y."/>
            <person name="Liu J."/>
            <person name="Tang Z."/>
            <person name="Zhuo Y."/>
            <person name="Zhang Y."/>
            <person name="Yu L."/>
            <person name="Huang J."/>
            <person name="Yang P."/>
            <person name="Peng Q."/>
            <person name="Zhang J."/>
            <person name="Jiang W."/>
            <person name="Zhang Z."/>
            <person name="Lin K."/>
            <person name="Ro D.K."/>
            <person name="Chen X."/>
            <person name="Xiong X."/>
            <person name="Shang Y."/>
            <person name="Huang S."/>
            <person name="Zeng J."/>
        </authorList>
    </citation>
    <scope>NUCLEOTIDE SEQUENCE [LARGE SCALE GENOMIC DNA]</scope>
    <source>
        <strain evidence="5">cv. BLH2017</strain>
        <tissue evidence="4">Root</tissue>
    </source>
</reference>
<dbReference type="PROSITE" id="PS50105">
    <property type="entry name" value="SAM_DOMAIN"/>
    <property type="match status" value="1"/>
</dbReference>
<dbReference type="InterPro" id="IPR013761">
    <property type="entry name" value="SAM/pointed_sf"/>
</dbReference>
<name>A0A200PRN9_MACCD</name>
<dbReference type="PANTHER" id="PTHR10627">
    <property type="entry name" value="SCP160"/>
    <property type="match status" value="1"/>
</dbReference>
<dbReference type="AlphaFoldDB" id="A0A200PRN9"/>
<dbReference type="STRING" id="56857.A0A200PRN9"/>
<keyword evidence="1" id="KW-0677">Repeat</keyword>
<evidence type="ECO:0000313" key="5">
    <source>
        <dbReference type="Proteomes" id="UP000195402"/>
    </source>
</evidence>
<dbReference type="OMA" id="ISCLNMG"/>
<dbReference type="Proteomes" id="UP000195402">
    <property type="component" value="Unassembled WGS sequence"/>
</dbReference>
<feature type="domain" description="SAM" evidence="3">
    <location>
        <begin position="265"/>
        <end position="324"/>
    </location>
</feature>
<dbReference type="Pfam" id="PF07647">
    <property type="entry name" value="SAM_2"/>
    <property type="match status" value="1"/>
</dbReference>
<feature type="compositionally biased region" description="Basic residues" evidence="2">
    <location>
        <begin position="68"/>
        <end position="84"/>
    </location>
</feature>
<feature type="region of interest" description="Disordered" evidence="2">
    <location>
        <begin position="151"/>
        <end position="170"/>
    </location>
</feature>
<evidence type="ECO:0000259" key="3">
    <source>
        <dbReference type="PROSITE" id="PS50105"/>
    </source>
</evidence>
<dbReference type="CDD" id="cd09487">
    <property type="entry name" value="SAM_superfamily"/>
    <property type="match status" value="1"/>
</dbReference>
<keyword evidence="5" id="KW-1185">Reference proteome</keyword>
<dbReference type="SUPFAM" id="SSF47769">
    <property type="entry name" value="SAM/Pointed domain"/>
    <property type="match status" value="1"/>
</dbReference>
<protein>
    <submittedName>
        <fullName evidence="4">Sterile alpha motif domain</fullName>
    </submittedName>
</protein>
<dbReference type="EMBL" id="MVGT01004285">
    <property type="protein sequence ID" value="OVA00856.1"/>
    <property type="molecule type" value="Genomic_DNA"/>
</dbReference>
<evidence type="ECO:0000313" key="4">
    <source>
        <dbReference type="EMBL" id="OVA00856.1"/>
    </source>
</evidence>
<evidence type="ECO:0000256" key="1">
    <source>
        <dbReference type="ARBA" id="ARBA00022737"/>
    </source>
</evidence>
<organism evidence="4 5">
    <name type="scientific">Macleaya cordata</name>
    <name type="common">Five-seeded plume-poppy</name>
    <name type="synonym">Bocconia cordata</name>
    <dbReference type="NCBI Taxonomy" id="56857"/>
    <lineage>
        <taxon>Eukaryota</taxon>
        <taxon>Viridiplantae</taxon>
        <taxon>Streptophyta</taxon>
        <taxon>Embryophyta</taxon>
        <taxon>Tracheophyta</taxon>
        <taxon>Spermatophyta</taxon>
        <taxon>Magnoliopsida</taxon>
        <taxon>Ranunculales</taxon>
        <taxon>Papaveraceae</taxon>
        <taxon>Papaveroideae</taxon>
        <taxon>Macleaya</taxon>
    </lineage>
</organism>
<dbReference type="Gene3D" id="1.10.150.50">
    <property type="entry name" value="Transcription Factor, Ets-1"/>
    <property type="match status" value="1"/>
</dbReference>
<proteinExistence type="predicted"/>
<dbReference type="InterPro" id="IPR001660">
    <property type="entry name" value="SAM"/>
</dbReference>
<dbReference type="InParanoid" id="A0A200PRN9"/>
<sequence>MVKAKRRQLAALAANKDYTLHGLVESSNSRTEGDLEDDDWVIVKKQRITILVPPLPSVQPTTALGPPRTKKRQPKSRRKIKRRQPPIPSERHQRKRSHDEELQNFDAVLTSKGDTRKSDALMTSKGDTRINGKNPASSPNIMKKLTEPVSRRRTTLKGPSRLIGDDSMYHPTTPITQVHDHERVWQGASGSSQAVMASGVPKAVNKKKRLTTTTFLPPAICPNQGPTRLFVRTISCLNMGLGVLQQNQKMRASNLERKLEKAGGLSRWLMSLGLGQYVQMFRGRNVNDKFQLLNLTMGKLKDMGVIAVGPRRKLMHAIDCLSFQGCTLRRGLLEKRVFQE</sequence>
<comment type="caution">
    <text evidence="4">The sequence shown here is derived from an EMBL/GenBank/DDBJ whole genome shotgun (WGS) entry which is preliminary data.</text>
</comment>
<evidence type="ECO:0000256" key="2">
    <source>
        <dbReference type="SAM" id="MobiDB-lite"/>
    </source>
</evidence>
<dbReference type="PANTHER" id="PTHR10627:SF68">
    <property type="entry name" value="F26K24.15 PROTEIN-RELATED"/>
    <property type="match status" value="1"/>
</dbReference>
<feature type="region of interest" description="Disordered" evidence="2">
    <location>
        <begin position="54"/>
        <end position="141"/>
    </location>
</feature>